<evidence type="ECO:0000256" key="1">
    <source>
        <dbReference type="SAM" id="MobiDB-lite"/>
    </source>
</evidence>
<dbReference type="AlphaFoldDB" id="A0A1B4FW68"/>
<evidence type="ECO:0000313" key="3">
    <source>
        <dbReference type="Proteomes" id="UP000067711"/>
    </source>
</evidence>
<gene>
    <name evidence="2" type="ORF">WS71_11640</name>
</gene>
<feature type="region of interest" description="Disordered" evidence="1">
    <location>
        <begin position="81"/>
        <end position="100"/>
    </location>
</feature>
<organism evidence="2 3">
    <name type="scientific">Burkholderia mayonis</name>
    <dbReference type="NCBI Taxonomy" id="1385591"/>
    <lineage>
        <taxon>Bacteria</taxon>
        <taxon>Pseudomonadati</taxon>
        <taxon>Pseudomonadota</taxon>
        <taxon>Betaproteobacteria</taxon>
        <taxon>Burkholderiales</taxon>
        <taxon>Burkholderiaceae</taxon>
        <taxon>Burkholderia</taxon>
        <taxon>pseudomallei group</taxon>
    </lineage>
</organism>
<feature type="region of interest" description="Disordered" evidence="1">
    <location>
        <begin position="13"/>
        <end position="36"/>
    </location>
</feature>
<dbReference type="EMBL" id="CP013388">
    <property type="protein sequence ID" value="AOJ07884.1"/>
    <property type="molecule type" value="Genomic_DNA"/>
</dbReference>
<dbReference type="Proteomes" id="UP000067711">
    <property type="component" value="Chromosome 2"/>
</dbReference>
<evidence type="ECO:0000313" key="2">
    <source>
        <dbReference type="EMBL" id="AOJ07884.1"/>
    </source>
</evidence>
<protein>
    <submittedName>
        <fullName evidence="2">Uncharacterized protein</fullName>
    </submittedName>
</protein>
<accession>A0A1B4FW68</accession>
<feature type="compositionally biased region" description="Basic and acidic residues" evidence="1">
    <location>
        <begin position="21"/>
        <end position="34"/>
    </location>
</feature>
<sequence length="100" mass="11009">MVIAFLLPHAGAASRAAQRAPHRESRNARARASDTHAACRRFRRHGGAARRFATIAGRSIRWPDHASITIAPIGFNRTISSRHRGIARRHDAPLTSNARS</sequence>
<name>A0A1B4FW68_9BURK</name>
<proteinExistence type="predicted"/>
<reference evidence="2 3" key="1">
    <citation type="submission" date="2015-12" db="EMBL/GenBank/DDBJ databases">
        <title>Diversity of Burkholderia near neighbor genomes.</title>
        <authorList>
            <person name="Sahl J."/>
            <person name="Wagner D."/>
            <person name="Keim P."/>
        </authorList>
    </citation>
    <scope>NUCLEOTIDE SEQUENCE [LARGE SCALE GENOMIC DNA]</scope>
    <source>
        <strain evidence="2 3">BDU8</strain>
    </source>
</reference>